<dbReference type="AlphaFoldDB" id="A0A0C9T6V9"/>
<dbReference type="EMBL" id="KN837465">
    <property type="protein sequence ID" value="KIJ24688.1"/>
    <property type="molecule type" value="Genomic_DNA"/>
</dbReference>
<gene>
    <name evidence="1" type="ORF">M422DRAFT_194390</name>
</gene>
<dbReference type="Proteomes" id="UP000054279">
    <property type="component" value="Unassembled WGS sequence"/>
</dbReference>
<accession>A0A0C9T6V9</accession>
<reference evidence="1 2" key="1">
    <citation type="submission" date="2014-06" db="EMBL/GenBank/DDBJ databases">
        <title>Evolutionary Origins and Diversification of the Mycorrhizal Mutualists.</title>
        <authorList>
            <consortium name="DOE Joint Genome Institute"/>
            <consortium name="Mycorrhizal Genomics Consortium"/>
            <person name="Kohler A."/>
            <person name="Kuo A."/>
            <person name="Nagy L.G."/>
            <person name="Floudas D."/>
            <person name="Copeland A."/>
            <person name="Barry K.W."/>
            <person name="Cichocki N."/>
            <person name="Veneault-Fourrey C."/>
            <person name="LaButti K."/>
            <person name="Lindquist E.A."/>
            <person name="Lipzen A."/>
            <person name="Lundell T."/>
            <person name="Morin E."/>
            <person name="Murat C."/>
            <person name="Riley R."/>
            <person name="Ohm R."/>
            <person name="Sun H."/>
            <person name="Tunlid A."/>
            <person name="Henrissat B."/>
            <person name="Grigoriev I.V."/>
            <person name="Hibbett D.S."/>
            <person name="Martin F."/>
        </authorList>
    </citation>
    <scope>NUCLEOTIDE SEQUENCE [LARGE SCALE GENOMIC DNA]</scope>
    <source>
        <strain evidence="1 2">SS14</strain>
    </source>
</reference>
<name>A0A0C9T6V9_SPHS4</name>
<sequence>MTDYASQGQTQPINVLDLIDCESHFFYYTCFSQSATVNGTVIIRGLNPRGISRWLRQEFRELEILNDITRAKLGGTLHPFIEGQDRVQVVKTYRHVLGNQHMPSGIHSSFSSKVVSNESTYVDLNINEIINKATVDSKHT</sequence>
<protein>
    <submittedName>
        <fullName evidence="1">Uncharacterized protein</fullName>
    </submittedName>
</protein>
<dbReference type="HOGENOM" id="CLU_001324_10_0_1"/>
<proteinExistence type="predicted"/>
<evidence type="ECO:0000313" key="2">
    <source>
        <dbReference type="Proteomes" id="UP000054279"/>
    </source>
</evidence>
<keyword evidence="2" id="KW-1185">Reference proteome</keyword>
<organism evidence="1 2">
    <name type="scientific">Sphaerobolus stellatus (strain SS14)</name>
    <dbReference type="NCBI Taxonomy" id="990650"/>
    <lineage>
        <taxon>Eukaryota</taxon>
        <taxon>Fungi</taxon>
        <taxon>Dikarya</taxon>
        <taxon>Basidiomycota</taxon>
        <taxon>Agaricomycotina</taxon>
        <taxon>Agaricomycetes</taxon>
        <taxon>Phallomycetidae</taxon>
        <taxon>Geastrales</taxon>
        <taxon>Sphaerobolaceae</taxon>
        <taxon>Sphaerobolus</taxon>
    </lineage>
</organism>
<evidence type="ECO:0000313" key="1">
    <source>
        <dbReference type="EMBL" id="KIJ24688.1"/>
    </source>
</evidence>
<dbReference type="OrthoDB" id="3247165at2759"/>